<name>A0AAV5I2H0_9ROSI</name>
<dbReference type="PANTHER" id="PTHR11439:SF502">
    <property type="entry name" value="SECRETED RXLR EFFECTOR PROTEIN 161-LIKE"/>
    <property type="match status" value="1"/>
</dbReference>
<dbReference type="PANTHER" id="PTHR11439">
    <property type="entry name" value="GAG-POL-RELATED RETROTRANSPOSON"/>
    <property type="match status" value="1"/>
</dbReference>
<dbReference type="InterPro" id="IPR013103">
    <property type="entry name" value="RVT_2"/>
</dbReference>
<dbReference type="SUPFAM" id="SSF56672">
    <property type="entry name" value="DNA/RNA polymerases"/>
    <property type="match status" value="1"/>
</dbReference>
<dbReference type="CDD" id="cd09272">
    <property type="entry name" value="RNase_HI_RT_Ty1"/>
    <property type="match status" value="1"/>
</dbReference>
<evidence type="ECO:0000313" key="3">
    <source>
        <dbReference type="Proteomes" id="UP001054252"/>
    </source>
</evidence>
<evidence type="ECO:0000313" key="2">
    <source>
        <dbReference type="EMBL" id="GKU92446.1"/>
    </source>
</evidence>
<dbReference type="Pfam" id="PF07727">
    <property type="entry name" value="RVT_2"/>
    <property type="match status" value="1"/>
</dbReference>
<comment type="caution">
    <text evidence="2">The sequence shown here is derived from an EMBL/GenBank/DDBJ whole genome shotgun (WGS) entry which is preliminary data.</text>
</comment>
<sequence length="344" mass="39405">MLFEKNLPKKFWAEVVHIAIYLLNGLPTRVIEGKTLVDAWFGLKPLVYHLKVKSLADVYARCNLATSNPTCFIEASKHDEWMVSMREELAMIEKNKTWSLCPRLEEIYVEQLEGFLVHGSEDTVYKLHKALYGLKQASRAWYRGIDAYLMQQGSDVQAMKDFMLVMKKEFDMSDLGEMSYFLGLEIKQCGNGLFLSQQKYAWDMMRKFNMESIIGSLLYLNANRPDIIFATSLLSRYMSSLTQVQLSVAKRVLRYVNGTVDYGICFGKNDHGGLSGYLDSDWVWSIDDAGSTSGYLFQFGIGVFCWNSCKHEVVAQSTIEAKYISIVEASNHTIWLRKMLFDMG</sequence>
<dbReference type="Proteomes" id="UP001054252">
    <property type="component" value="Unassembled WGS sequence"/>
</dbReference>
<dbReference type="AlphaFoldDB" id="A0AAV5I2H0"/>
<feature type="domain" description="Reverse transcriptase Ty1/copia-type" evidence="1">
    <location>
        <begin position="150"/>
        <end position="212"/>
    </location>
</feature>
<accession>A0AAV5I2H0</accession>
<proteinExistence type="predicted"/>
<reference evidence="2 3" key="1">
    <citation type="journal article" date="2021" name="Commun. Biol.">
        <title>The genome of Shorea leprosula (Dipterocarpaceae) highlights the ecological relevance of drought in aseasonal tropical rainforests.</title>
        <authorList>
            <person name="Ng K.K.S."/>
            <person name="Kobayashi M.J."/>
            <person name="Fawcett J.A."/>
            <person name="Hatakeyama M."/>
            <person name="Paape T."/>
            <person name="Ng C.H."/>
            <person name="Ang C.C."/>
            <person name="Tnah L.H."/>
            <person name="Lee C.T."/>
            <person name="Nishiyama T."/>
            <person name="Sese J."/>
            <person name="O'Brien M.J."/>
            <person name="Copetti D."/>
            <person name="Mohd Noor M.I."/>
            <person name="Ong R.C."/>
            <person name="Putra M."/>
            <person name="Sireger I.Z."/>
            <person name="Indrioko S."/>
            <person name="Kosugi Y."/>
            <person name="Izuno A."/>
            <person name="Isagi Y."/>
            <person name="Lee S.L."/>
            <person name="Shimizu K.K."/>
        </authorList>
    </citation>
    <scope>NUCLEOTIDE SEQUENCE [LARGE SCALE GENOMIC DNA]</scope>
    <source>
        <strain evidence="2">214</strain>
    </source>
</reference>
<organism evidence="2 3">
    <name type="scientific">Rubroshorea leprosula</name>
    <dbReference type="NCBI Taxonomy" id="152421"/>
    <lineage>
        <taxon>Eukaryota</taxon>
        <taxon>Viridiplantae</taxon>
        <taxon>Streptophyta</taxon>
        <taxon>Embryophyta</taxon>
        <taxon>Tracheophyta</taxon>
        <taxon>Spermatophyta</taxon>
        <taxon>Magnoliopsida</taxon>
        <taxon>eudicotyledons</taxon>
        <taxon>Gunneridae</taxon>
        <taxon>Pentapetalae</taxon>
        <taxon>rosids</taxon>
        <taxon>malvids</taxon>
        <taxon>Malvales</taxon>
        <taxon>Dipterocarpaceae</taxon>
        <taxon>Rubroshorea</taxon>
    </lineage>
</organism>
<evidence type="ECO:0000259" key="1">
    <source>
        <dbReference type="Pfam" id="PF07727"/>
    </source>
</evidence>
<dbReference type="EMBL" id="BPVZ01000006">
    <property type="protein sequence ID" value="GKU92446.1"/>
    <property type="molecule type" value="Genomic_DNA"/>
</dbReference>
<protein>
    <recommendedName>
        <fullName evidence="1">Reverse transcriptase Ty1/copia-type domain-containing protein</fullName>
    </recommendedName>
</protein>
<gene>
    <name evidence="2" type="ORF">SLEP1_g6171</name>
</gene>
<keyword evidence="3" id="KW-1185">Reference proteome</keyword>
<dbReference type="InterPro" id="IPR043502">
    <property type="entry name" value="DNA/RNA_pol_sf"/>
</dbReference>